<feature type="region of interest" description="Disordered" evidence="1">
    <location>
        <begin position="68"/>
        <end position="95"/>
    </location>
</feature>
<reference evidence="2 3" key="1">
    <citation type="submission" date="2019-02" db="EMBL/GenBank/DDBJ databases">
        <title>Opniocepnalus argus genome.</title>
        <authorList>
            <person name="Zhou C."/>
            <person name="Xiao S."/>
        </authorList>
    </citation>
    <scope>NUCLEOTIDE SEQUENCE [LARGE SCALE GENOMIC DNA]</scope>
    <source>
        <strain evidence="2">OARG1902GOOAL</strain>
        <tissue evidence="2">Muscle</tissue>
    </source>
</reference>
<keyword evidence="3" id="KW-1185">Reference proteome</keyword>
<proteinExistence type="predicted"/>
<name>A0A6G1Q8B8_CHAAH</name>
<sequence>MVNVKRPQCYFYPEVGFMGKRLGTMIFTENHPAQKVCCPQSHLMLSDVYSQIWLEQLLMLLQVPSKAAPADGASPGTKHTVTEHHPSGCGGHRNKLQLLPHLKSRHMLEQEPDLESDSGQEEQAQQQRLKQDVSMFGPHQGNMKIPSVSLLFGNLSCQLHDCMKLQLPLCGPVVTERSMVSANTMVSSGSRNFFVLKQKCKKHVGHLVNSALRQTRQVSFISFTRSLPPVSVTLPPPRGLMLICCSRKTPNKPQLESEKLNKEELDAQYHVVDSEDQRYQVKPTTARTNNGTRTPARTLVHTGGGGSVVNTNTNNNMKDLASFESRNIVWNNCETPPLDVYEWRCSIQTPKNLKLQLHSTKTYLKTSFSNGGSSEVGSSA</sequence>
<dbReference type="AlphaFoldDB" id="A0A6G1Q8B8"/>
<dbReference type="Proteomes" id="UP000503349">
    <property type="component" value="Chromosome 13"/>
</dbReference>
<organism evidence="2 3">
    <name type="scientific">Channa argus</name>
    <name type="common">Northern snakehead</name>
    <name type="synonym">Ophicephalus argus</name>
    <dbReference type="NCBI Taxonomy" id="215402"/>
    <lineage>
        <taxon>Eukaryota</taxon>
        <taxon>Metazoa</taxon>
        <taxon>Chordata</taxon>
        <taxon>Craniata</taxon>
        <taxon>Vertebrata</taxon>
        <taxon>Euteleostomi</taxon>
        <taxon>Actinopterygii</taxon>
        <taxon>Neopterygii</taxon>
        <taxon>Teleostei</taxon>
        <taxon>Neoteleostei</taxon>
        <taxon>Acanthomorphata</taxon>
        <taxon>Anabantaria</taxon>
        <taxon>Anabantiformes</taxon>
        <taxon>Channoidei</taxon>
        <taxon>Channidae</taxon>
        <taxon>Channa</taxon>
    </lineage>
</organism>
<feature type="compositionally biased region" description="Acidic residues" evidence="1">
    <location>
        <begin position="110"/>
        <end position="120"/>
    </location>
</feature>
<gene>
    <name evidence="2" type="ORF">EXN66_Car014087</name>
</gene>
<evidence type="ECO:0000256" key="1">
    <source>
        <dbReference type="SAM" id="MobiDB-lite"/>
    </source>
</evidence>
<dbReference type="EMBL" id="CM015724">
    <property type="protein sequence ID" value="KAF3698406.1"/>
    <property type="molecule type" value="Genomic_DNA"/>
</dbReference>
<feature type="region of interest" description="Disordered" evidence="1">
    <location>
        <begin position="109"/>
        <end position="130"/>
    </location>
</feature>
<protein>
    <submittedName>
        <fullName evidence="2">Uncharacterized protein</fullName>
    </submittedName>
</protein>
<accession>A0A6G1Q8B8</accession>
<evidence type="ECO:0000313" key="2">
    <source>
        <dbReference type="EMBL" id="KAF3698406.1"/>
    </source>
</evidence>
<reference evidence="3" key="2">
    <citation type="submission" date="2019-02" db="EMBL/GenBank/DDBJ databases">
        <title>Opniocepnalus argus Var Kimnra genome.</title>
        <authorList>
            <person name="Zhou C."/>
            <person name="Xiao S."/>
        </authorList>
    </citation>
    <scope>NUCLEOTIDE SEQUENCE [LARGE SCALE GENOMIC DNA]</scope>
</reference>
<evidence type="ECO:0000313" key="3">
    <source>
        <dbReference type="Proteomes" id="UP000503349"/>
    </source>
</evidence>